<evidence type="ECO:0000313" key="7">
    <source>
        <dbReference type="Proteomes" id="UP000714275"/>
    </source>
</evidence>
<dbReference type="EMBL" id="JABBWD010000001">
    <property type="protein sequence ID" value="KAG1783933.1"/>
    <property type="molecule type" value="Genomic_DNA"/>
</dbReference>
<feature type="domain" description="Ras-GEF" evidence="4">
    <location>
        <begin position="821"/>
        <end position="1053"/>
    </location>
</feature>
<dbReference type="SUPFAM" id="SSF48366">
    <property type="entry name" value="Ras GEF"/>
    <property type="match status" value="1"/>
</dbReference>
<feature type="compositionally biased region" description="Low complexity" evidence="3">
    <location>
        <begin position="749"/>
        <end position="762"/>
    </location>
</feature>
<feature type="compositionally biased region" description="Basic and acidic residues" evidence="3">
    <location>
        <begin position="27"/>
        <end position="38"/>
    </location>
</feature>
<evidence type="ECO:0000256" key="1">
    <source>
        <dbReference type="ARBA" id="ARBA00022658"/>
    </source>
</evidence>
<feature type="domain" description="N-terminal Ras-GEF" evidence="5">
    <location>
        <begin position="586"/>
        <end position="711"/>
    </location>
</feature>
<feature type="compositionally biased region" description="Polar residues" evidence="3">
    <location>
        <begin position="138"/>
        <end position="147"/>
    </location>
</feature>
<comment type="caution">
    <text evidence="6">The sequence shown here is derived from an EMBL/GenBank/DDBJ whole genome shotgun (WGS) entry which is preliminary data.</text>
</comment>
<dbReference type="InterPro" id="IPR008937">
    <property type="entry name" value="Ras-like_GEF"/>
</dbReference>
<feature type="compositionally biased region" description="Basic and acidic residues" evidence="3">
    <location>
        <begin position="526"/>
        <end position="538"/>
    </location>
</feature>
<feature type="compositionally biased region" description="Polar residues" evidence="3">
    <location>
        <begin position="1"/>
        <end position="11"/>
    </location>
</feature>
<dbReference type="CDD" id="cd06224">
    <property type="entry name" value="REM"/>
    <property type="match status" value="1"/>
</dbReference>
<sequence>MTTVPTTNTSHRLPAIPTLPPIQMPGDTDKNTYLDLGHDPIVPESTPSTSPQASFSSTSSTLVVPPSTPFDTSCSGFSSSTSTDPSSQSLRKSVSVDSFVGHDRETSQRKSSLRANKGNTYSTFEASGTHKQDGSLHSEPTLSQPSIRSRGASVSAMSQSRDSCIEHEREAELFQRLKRPSEGRRGSVKGKDHLRTAPRPGDLNLPPRMPVQVIDDTRRLHSTTSLTSLSVCNPALANLTSGRARSDSLGLQTTTASGRNLLIDTLQPSLLSKEIAIAVVGLSGCGKSTFISEDAKAHGASDIEALFALPSGTFSPTPFRYTRRFDWAIPRDFSMVIYELDIAKVLHENFPPVSGIVVCYDAADKASFSPVEEFLRWIRPLKLSTIAVALKTDLDVVVDPGESSNLLKNYDVGLVQVDHLAEAGRARIKKVFNWLTVSILPGPHADLRNPASPDARHSPITWEARASTSSVTPTVTSSTASTQTMSQDQGSSLRHSPTSTLPSSPPPIAISPTRARSTPDLLSTHEISKSRESSERKLSNARSVTSFVGSSSVHSSSFSSFISGRDASLNVTENGHLNHPASKEKEPRSGQYATLEELLDKLLFLAVSGDDPTFISHFLLTYRRFASPRSILLAMQKRMRQLDNSTGDPMFASYAQMRICHLLETWIQTYPQDFAVPGAPGALHALVRSIVGKTYLLHYGSDFLPFLSHLPNIIDTDAAWALQTENPVDESEDPYSISDGEEETLVVETESPSTSRSSVARSNDNLPSAASVRERKSSLPLSANIFIPVNSSHNQAEAQDISPKDLLNKLRSNAQILANFDCSAIAEEITRVETKLFMDIEPRHWLQYTLMPGRKDPELDSISRFNAISNHLADWVVSLILCHDKPRNRAKQIERLVDIAHELRALNNYSALRAFVAGINNSTFQGDETMEIFKNKTPDHYKNLLSWDVLLQHRGAHQAYRMALKNTKGACIPALEVHMSDLIRAHEGNPNVNPDDPAKIHWGKFNMFGRFIQTTTHCQIQCQENPDYCLVSRDRILKVVFNEYVMSEDMQTSRMAPLPDSDLVEEPFRSTLPRTMSREHSTSSQKDATILRRILQR</sequence>
<keyword evidence="1 2" id="KW-0344">Guanine-nucleotide releasing factor</keyword>
<evidence type="ECO:0000313" key="6">
    <source>
        <dbReference type="EMBL" id="KAG1783933.1"/>
    </source>
</evidence>
<dbReference type="AlphaFoldDB" id="A0A9P7D9F4"/>
<dbReference type="OrthoDB" id="28357at2759"/>
<dbReference type="GO" id="GO:0007265">
    <property type="term" value="P:Ras protein signal transduction"/>
    <property type="evidence" value="ECO:0007669"/>
    <property type="project" value="TreeGrafter"/>
</dbReference>
<feature type="compositionally biased region" description="Low complexity" evidence="3">
    <location>
        <begin position="466"/>
        <end position="502"/>
    </location>
</feature>
<feature type="region of interest" description="Disordered" evidence="3">
    <location>
        <begin position="749"/>
        <end position="774"/>
    </location>
</feature>
<proteinExistence type="predicted"/>
<dbReference type="Gene3D" id="1.20.870.10">
    <property type="entry name" value="Son of sevenless (SoS) protein Chain: S domain 1"/>
    <property type="match status" value="1"/>
</dbReference>
<dbReference type="InterPro" id="IPR023578">
    <property type="entry name" value="Ras_GEF_dom_sf"/>
</dbReference>
<feature type="compositionally biased region" description="Basic and acidic residues" evidence="3">
    <location>
        <begin position="163"/>
        <end position="195"/>
    </location>
</feature>
<accession>A0A9P7D9F4</accession>
<dbReference type="Proteomes" id="UP000714275">
    <property type="component" value="Unassembled WGS sequence"/>
</dbReference>
<evidence type="ECO:0000256" key="2">
    <source>
        <dbReference type="PROSITE-ProRule" id="PRU00168"/>
    </source>
</evidence>
<dbReference type="Gene3D" id="1.10.840.10">
    <property type="entry name" value="Ras guanine-nucleotide exchange factors catalytic domain"/>
    <property type="match status" value="1"/>
</dbReference>
<evidence type="ECO:0000259" key="4">
    <source>
        <dbReference type="PROSITE" id="PS50009"/>
    </source>
</evidence>
<dbReference type="GO" id="GO:0005085">
    <property type="term" value="F:guanyl-nucleotide exchange factor activity"/>
    <property type="evidence" value="ECO:0007669"/>
    <property type="project" value="UniProtKB-KW"/>
</dbReference>
<dbReference type="SUPFAM" id="SSF52540">
    <property type="entry name" value="P-loop containing nucleoside triphosphate hydrolases"/>
    <property type="match status" value="1"/>
</dbReference>
<dbReference type="InterPro" id="IPR036964">
    <property type="entry name" value="RASGEF_cat_dom_sf"/>
</dbReference>
<dbReference type="PANTHER" id="PTHR23113">
    <property type="entry name" value="GUANINE NUCLEOTIDE EXCHANGE FACTOR"/>
    <property type="match status" value="1"/>
</dbReference>
<dbReference type="GO" id="GO:0005886">
    <property type="term" value="C:plasma membrane"/>
    <property type="evidence" value="ECO:0007669"/>
    <property type="project" value="TreeGrafter"/>
</dbReference>
<keyword evidence="7" id="KW-1185">Reference proteome</keyword>
<feature type="compositionally biased region" description="Polar residues" evidence="3">
    <location>
        <begin position="109"/>
        <end position="126"/>
    </location>
</feature>
<feature type="region of interest" description="Disordered" evidence="3">
    <location>
        <begin position="1"/>
        <end position="209"/>
    </location>
</feature>
<gene>
    <name evidence="6" type="ORF">EV702DRAFT_1056385</name>
</gene>
<feature type="region of interest" description="Disordered" evidence="3">
    <location>
        <begin position="462"/>
        <end position="541"/>
    </location>
</feature>
<name>A0A9P7D9F4_9AGAM</name>
<dbReference type="InterPro" id="IPR027417">
    <property type="entry name" value="P-loop_NTPase"/>
</dbReference>
<organism evidence="6 7">
    <name type="scientific">Suillus placidus</name>
    <dbReference type="NCBI Taxonomy" id="48579"/>
    <lineage>
        <taxon>Eukaryota</taxon>
        <taxon>Fungi</taxon>
        <taxon>Dikarya</taxon>
        <taxon>Basidiomycota</taxon>
        <taxon>Agaricomycotina</taxon>
        <taxon>Agaricomycetes</taxon>
        <taxon>Agaricomycetidae</taxon>
        <taxon>Boletales</taxon>
        <taxon>Suillineae</taxon>
        <taxon>Suillaceae</taxon>
        <taxon>Suillus</taxon>
    </lineage>
</organism>
<feature type="compositionally biased region" description="Low complexity" evidence="3">
    <location>
        <begin position="72"/>
        <end position="89"/>
    </location>
</feature>
<dbReference type="Pfam" id="PF00618">
    <property type="entry name" value="RasGEF_N"/>
    <property type="match status" value="1"/>
</dbReference>
<dbReference type="InterPro" id="IPR000651">
    <property type="entry name" value="Ras-like_Gua-exchang_fac_N"/>
</dbReference>
<reference evidence="6" key="1">
    <citation type="journal article" date="2020" name="New Phytol.">
        <title>Comparative genomics reveals dynamic genome evolution in host specialist ectomycorrhizal fungi.</title>
        <authorList>
            <person name="Lofgren L.A."/>
            <person name="Nguyen N.H."/>
            <person name="Vilgalys R."/>
            <person name="Ruytinx J."/>
            <person name="Liao H.L."/>
            <person name="Branco S."/>
            <person name="Kuo A."/>
            <person name="LaButti K."/>
            <person name="Lipzen A."/>
            <person name="Andreopoulos W."/>
            <person name="Pangilinan J."/>
            <person name="Riley R."/>
            <person name="Hundley H."/>
            <person name="Na H."/>
            <person name="Barry K."/>
            <person name="Grigoriev I.V."/>
            <person name="Stajich J.E."/>
            <person name="Kennedy P.G."/>
        </authorList>
    </citation>
    <scope>NUCLEOTIDE SEQUENCE</scope>
    <source>
        <strain evidence="6">DOB743</strain>
    </source>
</reference>
<dbReference type="PROSITE" id="PS50212">
    <property type="entry name" value="RASGEF_NTER"/>
    <property type="match status" value="1"/>
</dbReference>
<dbReference type="Gene3D" id="3.40.50.300">
    <property type="entry name" value="P-loop containing nucleotide triphosphate hydrolases"/>
    <property type="match status" value="1"/>
</dbReference>
<protein>
    <submittedName>
        <fullName evidence="6">Ras guanine nucleotide exchange factor domain-containing protein</fullName>
    </submittedName>
</protein>
<dbReference type="PROSITE" id="PS50009">
    <property type="entry name" value="RASGEF_CAT"/>
    <property type="match status" value="1"/>
</dbReference>
<evidence type="ECO:0000256" key="3">
    <source>
        <dbReference type="SAM" id="MobiDB-lite"/>
    </source>
</evidence>
<dbReference type="Pfam" id="PF00617">
    <property type="entry name" value="RasGEF"/>
    <property type="match status" value="1"/>
</dbReference>
<dbReference type="SMART" id="SM00147">
    <property type="entry name" value="RasGEF"/>
    <property type="match status" value="1"/>
</dbReference>
<dbReference type="InterPro" id="IPR001895">
    <property type="entry name" value="RASGEF_cat_dom"/>
</dbReference>
<feature type="compositionally biased region" description="Low complexity" evidence="3">
    <location>
        <begin position="45"/>
        <end position="65"/>
    </location>
</feature>
<evidence type="ECO:0000259" key="5">
    <source>
        <dbReference type="PROSITE" id="PS50212"/>
    </source>
</evidence>
<dbReference type="PANTHER" id="PTHR23113:SF348">
    <property type="entry name" value="GUANYL-NUCLEOTIDE EXCHANGE FACTOR RASGEF, PUTATIVE (AFU_ORTHOLOGUE AFUA_1G04700)-RELATED"/>
    <property type="match status" value="1"/>
</dbReference>